<name>A0A087CJB8_9BIFI</name>
<sequence>MRRRASHSQRPRVGADTKRPLGLIVLAVVFVLMAALAVASLLMALLQQGSMSSAAGGAKDLAGNTVVLDDGQQPTKQQVAAMKPQQESGMRFTVPSVGLDVGMQSLSVVDGVIVPPGFRDAYLVRNLGVGLDQAKDGTVFVVMHSVQGGLAPGNYLTNVEQGSIKLAKGARIQVGERSYQVTGGELLPKSSLQDESRVWQNTPGRLVVITCLERVSGRSLQNAVIYATLQS</sequence>
<dbReference type="RefSeq" id="WP_051921499.1">
    <property type="nucleotide sequence ID" value="NZ_JGZI01000007.1"/>
</dbReference>
<dbReference type="Proteomes" id="UP000029050">
    <property type="component" value="Unassembled WGS sequence"/>
</dbReference>
<dbReference type="AlphaFoldDB" id="A0A087CJB8"/>
<gene>
    <name evidence="2" type="ORF">BPSY_0464</name>
</gene>
<feature type="transmembrane region" description="Helical" evidence="1">
    <location>
        <begin position="21"/>
        <end position="46"/>
    </location>
</feature>
<dbReference type="eggNOG" id="COG3764">
    <property type="taxonomic scope" value="Bacteria"/>
</dbReference>
<dbReference type="OrthoDB" id="4425249at2"/>
<reference evidence="2 3" key="1">
    <citation type="submission" date="2014-03" db="EMBL/GenBank/DDBJ databases">
        <title>Genomics of Bifidobacteria.</title>
        <authorList>
            <person name="Ventura M."/>
            <person name="Milani C."/>
            <person name="Lugli G.A."/>
        </authorList>
    </citation>
    <scope>NUCLEOTIDE SEQUENCE [LARGE SCALE GENOMIC DNA]</scope>
    <source>
        <strain evidence="2 3">LMG 21775</strain>
    </source>
</reference>
<organism evidence="2 3">
    <name type="scientific">Bifidobacterium psychraerophilum</name>
    <dbReference type="NCBI Taxonomy" id="218140"/>
    <lineage>
        <taxon>Bacteria</taxon>
        <taxon>Bacillati</taxon>
        <taxon>Actinomycetota</taxon>
        <taxon>Actinomycetes</taxon>
        <taxon>Bifidobacteriales</taxon>
        <taxon>Bifidobacteriaceae</taxon>
        <taxon>Bifidobacterium</taxon>
    </lineage>
</organism>
<accession>A0A087CJB8</accession>
<keyword evidence="1" id="KW-0472">Membrane</keyword>
<evidence type="ECO:0000313" key="3">
    <source>
        <dbReference type="Proteomes" id="UP000029050"/>
    </source>
</evidence>
<keyword evidence="1" id="KW-1133">Transmembrane helix</keyword>
<dbReference type="CDD" id="cd05829">
    <property type="entry name" value="Sortase_F"/>
    <property type="match status" value="1"/>
</dbReference>
<dbReference type="EMBL" id="JGZI01000007">
    <property type="protein sequence ID" value="KFI83368.1"/>
    <property type="molecule type" value="Genomic_DNA"/>
</dbReference>
<keyword evidence="3" id="KW-1185">Reference proteome</keyword>
<dbReference type="GeneID" id="98299670"/>
<dbReference type="InterPro" id="IPR042001">
    <property type="entry name" value="Sortase_F"/>
</dbReference>
<evidence type="ECO:0000256" key="1">
    <source>
        <dbReference type="SAM" id="Phobius"/>
    </source>
</evidence>
<keyword evidence="1" id="KW-0812">Transmembrane</keyword>
<dbReference type="STRING" id="218140.BPSY_0464"/>
<comment type="caution">
    <text evidence="2">The sequence shown here is derived from an EMBL/GenBank/DDBJ whole genome shotgun (WGS) entry which is preliminary data.</text>
</comment>
<protein>
    <submittedName>
        <fullName evidence="2">Carboxylesterase type B</fullName>
    </submittedName>
</protein>
<evidence type="ECO:0000313" key="2">
    <source>
        <dbReference type="EMBL" id="KFI83368.1"/>
    </source>
</evidence>
<proteinExistence type="predicted"/>